<dbReference type="SFLD" id="SFLDS00003">
    <property type="entry name" value="Haloacid_Dehalogenase"/>
    <property type="match status" value="1"/>
</dbReference>
<dbReference type="EC" id="3.1.3.-" evidence="1"/>
<evidence type="ECO:0000313" key="1">
    <source>
        <dbReference type="EMBL" id="MFB5681354.1"/>
    </source>
</evidence>
<dbReference type="Gene3D" id="3.40.50.1000">
    <property type="entry name" value="HAD superfamily/HAD-like"/>
    <property type="match status" value="1"/>
</dbReference>
<dbReference type="Proteomes" id="UP001580407">
    <property type="component" value="Unassembled WGS sequence"/>
</dbReference>
<comment type="caution">
    <text evidence="1">The sequence shown here is derived from an EMBL/GenBank/DDBJ whole genome shotgun (WGS) entry which is preliminary data.</text>
</comment>
<dbReference type="InterPro" id="IPR006379">
    <property type="entry name" value="HAD-SF_hydro_IIB"/>
</dbReference>
<dbReference type="InterPro" id="IPR036412">
    <property type="entry name" value="HAD-like_sf"/>
</dbReference>
<keyword evidence="2" id="KW-1185">Reference proteome</keyword>
<dbReference type="Pfam" id="PF08282">
    <property type="entry name" value="Hydrolase_3"/>
    <property type="match status" value="1"/>
</dbReference>
<gene>
    <name evidence="1" type="ORF">ACE3NQ_10565</name>
</gene>
<dbReference type="SFLD" id="SFLDG01144">
    <property type="entry name" value="C2.B.4:_PGP_Like"/>
    <property type="match status" value="1"/>
</dbReference>
<dbReference type="NCBIfam" id="TIGR00099">
    <property type="entry name" value="Cof-subfamily"/>
    <property type="match status" value="1"/>
</dbReference>
<dbReference type="InterPro" id="IPR023214">
    <property type="entry name" value="HAD_sf"/>
</dbReference>
<evidence type="ECO:0000313" key="2">
    <source>
        <dbReference type="Proteomes" id="UP001580407"/>
    </source>
</evidence>
<name>A0ABV5B905_9BACL</name>
<dbReference type="EMBL" id="JBHILM010000010">
    <property type="protein sequence ID" value="MFB5681354.1"/>
    <property type="molecule type" value="Genomic_DNA"/>
</dbReference>
<dbReference type="PANTHER" id="PTHR10000:SF53">
    <property type="entry name" value="5-AMINO-6-(5-PHOSPHO-D-RIBITYLAMINO)URACIL PHOSPHATASE YBJI-RELATED"/>
    <property type="match status" value="1"/>
</dbReference>
<dbReference type="NCBIfam" id="TIGR01484">
    <property type="entry name" value="HAD-SF-IIB"/>
    <property type="match status" value="1"/>
</dbReference>
<organism evidence="1 2">
    <name type="scientific">Paenibacillus terreus</name>
    <dbReference type="NCBI Taxonomy" id="1387834"/>
    <lineage>
        <taxon>Bacteria</taxon>
        <taxon>Bacillati</taxon>
        <taxon>Bacillota</taxon>
        <taxon>Bacilli</taxon>
        <taxon>Bacillales</taxon>
        <taxon>Paenibacillaceae</taxon>
        <taxon>Paenibacillus</taxon>
    </lineage>
</organism>
<dbReference type="SFLD" id="SFLDG01140">
    <property type="entry name" value="C2.B:_Phosphomannomutase_and_P"/>
    <property type="match status" value="1"/>
</dbReference>
<sequence>MAIKLIAVDMDGTFLDRNQSYNRKRFRDQYSEMKKQGIKFIVASGNQYFQLKSFFSEIEKEIAFIAENGAYIVDEGKDIYNGEMSTETINEVLKMLKQYDYPDLVVCGKNGAYVHASVSEEFYQQTLRYYHKLSRVTDFEKIDDIIFKFATSFPEDIAASVLDDFNNHVGKYVTPVSSGHGDIDLIIPGIHKARGIKLLQERWEIADEETAAFGDSGNDFEMISHVKYGVAMSNAIPAVKDAAMHITGSNNNEGVLDAIDLILDKKSPFY</sequence>
<dbReference type="SUPFAM" id="SSF56784">
    <property type="entry name" value="HAD-like"/>
    <property type="match status" value="1"/>
</dbReference>
<dbReference type="RefSeq" id="WP_375525147.1">
    <property type="nucleotide sequence ID" value="NZ_JBHILM010000010.1"/>
</dbReference>
<dbReference type="GO" id="GO:0016787">
    <property type="term" value="F:hydrolase activity"/>
    <property type="evidence" value="ECO:0007669"/>
    <property type="project" value="UniProtKB-KW"/>
</dbReference>
<reference evidence="1 2" key="1">
    <citation type="submission" date="2024-09" db="EMBL/GenBank/DDBJ databases">
        <authorList>
            <person name="Ruan L."/>
        </authorList>
    </citation>
    <scope>NUCLEOTIDE SEQUENCE [LARGE SCALE GENOMIC DNA]</scope>
    <source>
        <strain evidence="1 2">D33</strain>
    </source>
</reference>
<keyword evidence="1" id="KW-0378">Hydrolase</keyword>
<accession>A0ABV5B905</accession>
<proteinExistence type="predicted"/>
<dbReference type="Gene3D" id="3.30.1240.10">
    <property type="match status" value="1"/>
</dbReference>
<protein>
    <submittedName>
        <fullName evidence="1">Cof-type HAD-IIB family hydrolase</fullName>
        <ecNumber evidence="1">3.1.3.-</ecNumber>
    </submittedName>
</protein>
<dbReference type="PANTHER" id="PTHR10000">
    <property type="entry name" value="PHOSPHOSERINE PHOSPHATASE"/>
    <property type="match status" value="1"/>
</dbReference>
<dbReference type="PROSITE" id="PS01229">
    <property type="entry name" value="COF_2"/>
    <property type="match status" value="1"/>
</dbReference>
<dbReference type="CDD" id="cd07518">
    <property type="entry name" value="HAD_YbiV-Like"/>
    <property type="match status" value="1"/>
</dbReference>
<dbReference type="InterPro" id="IPR000150">
    <property type="entry name" value="Cof"/>
</dbReference>